<feature type="non-terminal residue" evidence="1">
    <location>
        <position position="199"/>
    </location>
</feature>
<keyword evidence="2" id="KW-1185">Reference proteome</keyword>
<evidence type="ECO:0000313" key="2">
    <source>
        <dbReference type="Proteomes" id="UP000805193"/>
    </source>
</evidence>
<gene>
    <name evidence="1" type="ORF">HPB47_018482</name>
</gene>
<sequence>MRLMYQDKMTEGTLIVLGCSGPSLFRRDLIRDMNARGVPVFSLSAVSTHAPASGTATPTDDPNLQQQLKEFVDLFEAGLGTVHDPTEESRVGRRWWKTTTRKQKHRRCQRPCNIKGVLIDEWRHPSRRLAETLKRRPALSSPRAAVRTKPLTQLGNPKAILALALAPSPLTFNPACACEISPNDGDHGEYVRNSSSLEL</sequence>
<comment type="caution">
    <text evidence="1">The sequence shown here is derived from an EMBL/GenBank/DDBJ whole genome shotgun (WGS) entry which is preliminary data.</text>
</comment>
<reference evidence="1 2" key="1">
    <citation type="journal article" date="2020" name="Cell">
        <title>Large-Scale Comparative Analyses of Tick Genomes Elucidate Their Genetic Diversity and Vector Capacities.</title>
        <authorList>
            <consortium name="Tick Genome and Microbiome Consortium (TIGMIC)"/>
            <person name="Jia N."/>
            <person name="Wang J."/>
            <person name="Shi W."/>
            <person name="Du L."/>
            <person name="Sun Y."/>
            <person name="Zhan W."/>
            <person name="Jiang J.F."/>
            <person name="Wang Q."/>
            <person name="Zhang B."/>
            <person name="Ji P."/>
            <person name="Bell-Sakyi L."/>
            <person name="Cui X.M."/>
            <person name="Yuan T.T."/>
            <person name="Jiang B.G."/>
            <person name="Yang W.F."/>
            <person name="Lam T.T."/>
            <person name="Chang Q.C."/>
            <person name="Ding S.J."/>
            <person name="Wang X.J."/>
            <person name="Zhu J.G."/>
            <person name="Ruan X.D."/>
            <person name="Zhao L."/>
            <person name="Wei J.T."/>
            <person name="Ye R.Z."/>
            <person name="Que T.C."/>
            <person name="Du C.H."/>
            <person name="Zhou Y.H."/>
            <person name="Cheng J.X."/>
            <person name="Dai P.F."/>
            <person name="Guo W.B."/>
            <person name="Han X.H."/>
            <person name="Huang E.J."/>
            <person name="Li L.F."/>
            <person name="Wei W."/>
            <person name="Gao Y.C."/>
            <person name="Liu J.Z."/>
            <person name="Shao H.Z."/>
            <person name="Wang X."/>
            <person name="Wang C.C."/>
            <person name="Yang T.C."/>
            <person name="Huo Q.B."/>
            <person name="Li W."/>
            <person name="Chen H.Y."/>
            <person name="Chen S.E."/>
            <person name="Zhou L.G."/>
            <person name="Ni X.B."/>
            <person name="Tian J.H."/>
            <person name="Sheng Y."/>
            <person name="Liu T."/>
            <person name="Pan Y.S."/>
            <person name="Xia L.Y."/>
            <person name="Li J."/>
            <person name="Zhao F."/>
            <person name="Cao W.C."/>
        </authorList>
    </citation>
    <scope>NUCLEOTIDE SEQUENCE [LARGE SCALE GENOMIC DNA]</scope>
    <source>
        <strain evidence="1">Iper-2018</strain>
    </source>
</reference>
<dbReference type="Proteomes" id="UP000805193">
    <property type="component" value="Unassembled WGS sequence"/>
</dbReference>
<dbReference type="EMBL" id="JABSTQ010007632">
    <property type="protein sequence ID" value="KAG0435441.1"/>
    <property type="molecule type" value="Genomic_DNA"/>
</dbReference>
<name>A0AC60QMX2_IXOPE</name>
<evidence type="ECO:0000313" key="1">
    <source>
        <dbReference type="EMBL" id="KAG0435441.1"/>
    </source>
</evidence>
<proteinExistence type="predicted"/>
<accession>A0AC60QMX2</accession>
<organism evidence="1 2">
    <name type="scientific">Ixodes persulcatus</name>
    <name type="common">Taiga tick</name>
    <dbReference type="NCBI Taxonomy" id="34615"/>
    <lineage>
        <taxon>Eukaryota</taxon>
        <taxon>Metazoa</taxon>
        <taxon>Ecdysozoa</taxon>
        <taxon>Arthropoda</taxon>
        <taxon>Chelicerata</taxon>
        <taxon>Arachnida</taxon>
        <taxon>Acari</taxon>
        <taxon>Parasitiformes</taxon>
        <taxon>Ixodida</taxon>
        <taxon>Ixodoidea</taxon>
        <taxon>Ixodidae</taxon>
        <taxon>Ixodinae</taxon>
        <taxon>Ixodes</taxon>
    </lineage>
</organism>
<protein>
    <submittedName>
        <fullName evidence="1">Uncharacterized protein</fullName>
    </submittedName>
</protein>